<feature type="transmembrane region" description="Helical" evidence="2">
    <location>
        <begin position="150"/>
        <end position="171"/>
    </location>
</feature>
<feature type="non-terminal residue" evidence="3">
    <location>
        <position position="1"/>
    </location>
</feature>
<feature type="transmembrane region" description="Helical" evidence="2">
    <location>
        <begin position="183"/>
        <end position="205"/>
    </location>
</feature>
<reference evidence="3" key="1">
    <citation type="submission" date="2021-10" db="EMBL/GenBank/DDBJ databases">
        <authorList>
            <person name="Piombo E."/>
        </authorList>
    </citation>
    <scope>NUCLEOTIDE SEQUENCE</scope>
</reference>
<keyword evidence="4" id="KW-1185">Reference proteome</keyword>
<comment type="caution">
    <text evidence="3">The sequence shown here is derived from an EMBL/GenBank/DDBJ whole genome shotgun (WGS) entry which is preliminary data.</text>
</comment>
<evidence type="ECO:0008006" key="5">
    <source>
        <dbReference type="Google" id="ProtNLM"/>
    </source>
</evidence>
<dbReference type="InterPro" id="IPR036259">
    <property type="entry name" value="MFS_trans_sf"/>
</dbReference>
<evidence type="ECO:0000256" key="1">
    <source>
        <dbReference type="SAM" id="MobiDB-lite"/>
    </source>
</evidence>
<dbReference type="AlphaFoldDB" id="A0A9N9YQ06"/>
<evidence type="ECO:0000313" key="4">
    <source>
        <dbReference type="Proteomes" id="UP000696573"/>
    </source>
</evidence>
<organism evidence="3 4">
    <name type="scientific">Clonostachys rhizophaga</name>
    <dbReference type="NCBI Taxonomy" id="160324"/>
    <lineage>
        <taxon>Eukaryota</taxon>
        <taxon>Fungi</taxon>
        <taxon>Dikarya</taxon>
        <taxon>Ascomycota</taxon>
        <taxon>Pezizomycotina</taxon>
        <taxon>Sordariomycetes</taxon>
        <taxon>Hypocreomycetidae</taxon>
        <taxon>Hypocreales</taxon>
        <taxon>Bionectriaceae</taxon>
        <taxon>Clonostachys</taxon>
    </lineage>
</organism>
<dbReference type="InterPro" id="IPR050327">
    <property type="entry name" value="Proton-linked_MCT"/>
</dbReference>
<feature type="transmembrane region" description="Helical" evidence="2">
    <location>
        <begin position="73"/>
        <end position="95"/>
    </location>
</feature>
<feature type="region of interest" description="Disordered" evidence="1">
    <location>
        <begin position="1"/>
        <end position="23"/>
    </location>
</feature>
<dbReference type="PANTHER" id="PTHR11360">
    <property type="entry name" value="MONOCARBOXYLATE TRANSPORTER"/>
    <property type="match status" value="1"/>
</dbReference>
<evidence type="ECO:0000256" key="2">
    <source>
        <dbReference type="SAM" id="Phobius"/>
    </source>
</evidence>
<keyword evidence="2" id="KW-0812">Transmembrane</keyword>
<evidence type="ECO:0000313" key="3">
    <source>
        <dbReference type="EMBL" id="CAH0024804.1"/>
    </source>
</evidence>
<dbReference type="Proteomes" id="UP000696573">
    <property type="component" value="Unassembled WGS sequence"/>
</dbReference>
<name>A0A9N9YQ06_9HYPO</name>
<dbReference type="EMBL" id="CABFNQ020000700">
    <property type="protein sequence ID" value="CAH0024804.1"/>
    <property type="molecule type" value="Genomic_DNA"/>
</dbReference>
<sequence>ASNTAEDSAAQLPRHPSQTNATARDSESLVSSWICVFGSFLLLIPSSGFPQAIGTFQAYSQQSQLSGYASRDIGWISGLYTALTLFLGIQAGLIIDRYSPIILAPIATLLTIPTFFHFILCLGIFDVISGALTSTIALPIVEKLFVRYRGLAIGLALNGAALRGVIIPFILRELFPRCGYKWMIRFMGALIAGIMVPGCLCYLPYMKMYNIHVRNLEENTTEDQSGEPPEKGSGSYAINLDAF</sequence>
<gene>
    <name evidence="3" type="ORF">CRHIZ90672A_00011989</name>
</gene>
<dbReference type="PANTHER" id="PTHR11360:SF230">
    <property type="entry name" value="MONOCARBOXYLATE TRANSPORTER, PUTATIVE (AFU_ORTHOLOGUE AFUA_2G12790)-RELATED"/>
    <property type="match status" value="1"/>
</dbReference>
<accession>A0A9N9YQ06</accession>
<dbReference type="SUPFAM" id="SSF103473">
    <property type="entry name" value="MFS general substrate transporter"/>
    <property type="match status" value="1"/>
</dbReference>
<dbReference type="OrthoDB" id="6499973at2759"/>
<dbReference type="Gene3D" id="1.20.1250.20">
    <property type="entry name" value="MFS general substrate transporter like domains"/>
    <property type="match status" value="1"/>
</dbReference>
<feature type="non-terminal residue" evidence="3">
    <location>
        <position position="243"/>
    </location>
</feature>
<feature type="transmembrane region" description="Helical" evidence="2">
    <location>
        <begin position="30"/>
        <end position="53"/>
    </location>
</feature>
<keyword evidence="2" id="KW-1133">Transmembrane helix</keyword>
<feature type="transmembrane region" description="Helical" evidence="2">
    <location>
        <begin position="115"/>
        <end position="138"/>
    </location>
</feature>
<keyword evidence="2" id="KW-0472">Membrane</keyword>
<protein>
    <recommendedName>
        <fullName evidence="5">Monocarboxylate transporter</fullName>
    </recommendedName>
</protein>
<proteinExistence type="predicted"/>